<reference evidence="2 3" key="1">
    <citation type="submission" date="2013-05" db="EMBL/GenBank/DDBJ databases">
        <title>Genome assembly of Chondromyces apiculatus DSM 436.</title>
        <authorList>
            <person name="Sharma G."/>
            <person name="Khatri I."/>
            <person name="Kaur C."/>
            <person name="Mayilraj S."/>
            <person name="Subramanian S."/>
        </authorList>
    </citation>
    <scope>NUCLEOTIDE SEQUENCE [LARGE SCALE GENOMIC DNA]</scope>
    <source>
        <strain evidence="2 3">DSM 436</strain>
    </source>
</reference>
<protein>
    <submittedName>
        <fullName evidence="2">Uncharacterized protein</fullName>
    </submittedName>
</protein>
<dbReference type="Proteomes" id="UP000019678">
    <property type="component" value="Unassembled WGS sequence"/>
</dbReference>
<comment type="caution">
    <text evidence="2">The sequence shown here is derived from an EMBL/GenBank/DDBJ whole genome shotgun (WGS) entry which is preliminary data.</text>
</comment>
<keyword evidence="1" id="KW-1133">Transmembrane helix</keyword>
<name>A0A017SZU3_9BACT</name>
<dbReference type="STRING" id="1192034.CAP_7110"/>
<organism evidence="2 3">
    <name type="scientific">Chondromyces apiculatus DSM 436</name>
    <dbReference type="NCBI Taxonomy" id="1192034"/>
    <lineage>
        <taxon>Bacteria</taxon>
        <taxon>Pseudomonadati</taxon>
        <taxon>Myxococcota</taxon>
        <taxon>Polyangia</taxon>
        <taxon>Polyangiales</taxon>
        <taxon>Polyangiaceae</taxon>
        <taxon>Chondromyces</taxon>
    </lineage>
</organism>
<feature type="transmembrane region" description="Helical" evidence="1">
    <location>
        <begin position="201"/>
        <end position="221"/>
    </location>
</feature>
<sequence>MASAHAREAVETVYAARLAPPLDPSPVARLAYGAGLPLAVASALLAHPEAGRRYRRVCFTQAALVLGISVALGVSWGHVTKLLGLLGETRIQISSSGDVIRQSAKVTLDQGLAFWSSLYATLCAVEWAVIALSRQYHDAIARDAALLTGAMPEDPPLTPHVSVDIPWMWTRGKRYLRGWMVFLAGVPALSLLLVVPGVGRTLYAIASAVWGVYWLAVLVAAKSAYAWREEGTAPAPWFVRGWDWLTSSVLLFQWGLPRLYGQMLRKWTQQVFSPAARFERSPWELSGVAIARVLGGIPGFYLLVRPLIPVAAQHVLRAQDERS</sequence>
<feature type="transmembrane region" description="Helical" evidence="1">
    <location>
        <begin position="58"/>
        <end position="79"/>
    </location>
</feature>
<dbReference type="eggNOG" id="COG3170">
    <property type="taxonomic scope" value="Bacteria"/>
</dbReference>
<evidence type="ECO:0000313" key="3">
    <source>
        <dbReference type="Proteomes" id="UP000019678"/>
    </source>
</evidence>
<keyword evidence="3" id="KW-1185">Reference proteome</keyword>
<evidence type="ECO:0000256" key="1">
    <source>
        <dbReference type="SAM" id="Phobius"/>
    </source>
</evidence>
<dbReference type="AlphaFoldDB" id="A0A017SZU3"/>
<dbReference type="OrthoDB" id="5382404at2"/>
<keyword evidence="1" id="KW-0472">Membrane</keyword>
<feature type="transmembrane region" description="Helical" evidence="1">
    <location>
        <begin position="112"/>
        <end position="132"/>
    </location>
</feature>
<feature type="transmembrane region" description="Helical" evidence="1">
    <location>
        <begin position="175"/>
        <end position="195"/>
    </location>
</feature>
<keyword evidence="1" id="KW-0812">Transmembrane</keyword>
<evidence type="ECO:0000313" key="2">
    <source>
        <dbReference type="EMBL" id="EYF02488.1"/>
    </source>
</evidence>
<proteinExistence type="predicted"/>
<gene>
    <name evidence="2" type="ORF">CAP_7110</name>
</gene>
<dbReference type="EMBL" id="ASRX01000060">
    <property type="protein sequence ID" value="EYF02488.1"/>
    <property type="molecule type" value="Genomic_DNA"/>
</dbReference>
<accession>A0A017SZU3</accession>